<protein>
    <submittedName>
        <fullName evidence="2">Uncharacterized protein</fullName>
    </submittedName>
</protein>
<keyword evidence="3" id="KW-1185">Reference proteome</keyword>
<feature type="region of interest" description="Disordered" evidence="1">
    <location>
        <begin position="28"/>
        <end position="50"/>
    </location>
</feature>
<gene>
    <name evidence="2" type="ORF">EUBSIR_02100</name>
</gene>
<dbReference type="EMBL" id="ABCA03000052">
    <property type="protein sequence ID" value="EDR99959.1"/>
    <property type="molecule type" value="Genomic_DNA"/>
</dbReference>
<feature type="compositionally biased region" description="Basic and acidic residues" evidence="1">
    <location>
        <begin position="39"/>
        <end position="50"/>
    </location>
</feature>
<evidence type="ECO:0000313" key="2">
    <source>
        <dbReference type="EMBL" id="EDR99959.1"/>
    </source>
</evidence>
<comment type="caution">
    <text evidence="2">The sequence shown here is derived from an EMBL/GenBank/DDBJ whole genome shotgun (WGS) entry which is preliminary data.</text>
</comment>
<reference evidence="2" key="1">
    <citation type="submission" date="2007-10" db="EMBL/GenBank/DDBJ databases">
        <authorList>
            <person name="Fulton L."/>
            <person name="Clifton S."/>
            <person name="Fulton B."/>
            <person name="Xu J."/>
            <person name="Minx P."/>
            <person name="Pepin K.H."/>
            <person name="Johnson M."/>
            <person name="Thiruvilangam P."/>
            <person name="Bhonagiri V."/>
            <person name="Nash W.E."/>
            <person name="Mardis E.R."/>
            <person name="Wilson R.K."/>
        </authorList>
    </citation>
    <scope>NUCLEOTIDE SEQUENCE [LARGE SCALE GENOMIC DNA]</scope>
    <source>
        <strain evidence="2">DSM 15702</strain>
    </source>
</reference>
<feature type="compositionally biased region" description="Polar residues" evidence="1">
    <location>
        <begin position="28"/>
        <end position="38"/>
    </location>
</feature>
<proteinExistence type="predicted"/>
<evidence type="ECO:0000256" key="1">
    <source>
        <dbReference type="SAM" id="MobiDB-lite"/>
    </source>
</evidence>
<dbReference type="AlphaFoldDB" id="B0MQI4"/>
<dbReference type="Proteomes" id="UP000005326">
    <property type="component" value="Unassembled WGS sequence"/>
</dbReference>
<reference evidence="2" key="2">
    <citation type="submission" date="2014-06" db="EMBL/GenBank/DDBJ databases">
        <title>Draft genome sequence of Eubacterium siraeum (DSM 15702).</title>
        <authorList>
            <person name="Sudarsanam P."/>
            <person name="Ley R."/>
            <person name="Guruge J."/>
            <person name="Turnbaugh P.J."/>
            <person name="Mahowald M."/>
            <person name="Liep D."/>
            <person name="Gordon J."/>
        </authorList>
    </citation>
    <scope>NUCLEOTIDE SEQUENCE</scope>
    <source>
        <strain evidence="2">DSM 15702</strain>
    </source>
</reference>
<accession>B0MQI4</accession>
<sequence>MITAQAVLLQERSYRRCDTAPAKYNESLYTSPRSISRNSPDEKSGEFLCA</sequence>
<name>B0MQI4_9FIRM</name>
<organism evidence="2 3">
    <name type="scientific">[Eubacterium] siraeum DSM 15702</name>
    <dbReference type="NCBI Taxonomy" id="428128"/>
    <lineage>
        <taxon>Bacteria</taxon>
        <taxon>Bacillati</taxon>
        <taxon>Bacillota</taxon>
        <taxon>Clostridia</taxon>
        <taxon>Eubacteriales</taxon>
        <taxon>Oscillospiraceae</taxon>
        <taxon>Oscillospiraceae incertae sedis</taxon>
    </lineage>
</organism>
<evidence type="ECO:0000313" key="3">
    <source>
        <dbReference type="Proteomes" id="UP000005326"/>
    </source>
</evidence>